<dbReference type="EMBL" id="DXFZ01000082">
    <property type="protein sequence ID" value="HIW96119.1"/>
    <property type="molecule type" value="Genomic_DNA"/>
</dbReference>
<sequence>MSKKGMVILGSGLLLVALIAGVISTSAVKNFSDGYDVKAGTTYYLLANEESLGATTCQLVDGNGVEINDSVASAEAQIDPDDPKATDISLPLVEGKGVFSAITFSQDVSGAR</sequence>
<accession>A0A9D1UQ59</accession>
<proteinExistence type="predicted"/>
<reference evidence="1" key="1">
    <citation type="journal article" date="2021" name="PeerJ">
        <title>Extensive microbial diversity within the chicken gut microbiome revealed by metagenomics and culture.</title>
        <authorList>
            <person name="Gilroy R."/>
            <person name="Ravi A."/>
            <person name="Getino M."/>
            <person name="Pursley I."/>
            <person name="Horton D.L."/>
            <person name="Alikhan N.F."/>
            <person name="Baker D."/>
            <person name="Gharbi K."/>
            <person name="Hall N."/>
            <person name="Watson M."/>
            <person name="Adriaenssens E.M."/>
            <person name="Foster-Nyarko E."/>
            <person name="Jarju S."/>
            <person name="Secka A."/>
            <person name="Antonio M."/>
            <person name="Oren A."/>
            <person name="Chaudhuri R.R."/>
            <person name="La Ragione R."/>
            <person name="Hildebrand F."/>
            <person name="Pallen M.J."/>
        </authorList>
    </citation>
    <scope>NUCLEOTIDE SEQUENCE</scope>
    <source>
        <strain evidence="1">4376</strain>
    </source>
</reference>
<evidence type="ECO:0000313" key="1">
    <source>
        <dbReference type="EMBL" id="HIW96119.1"/>
    </source>
</evidence>
<evidence type="ECO:0000313" key="2">
    <source>
        <dbReference type="Proteomes" id="UP000824189"/>
    </source>
</evidence>
<organism evidence="1 2">
    <name type="scientific">Candidatus Corynebacterium gallistercoris</name>
    <dbReference type="NCBI Taxonomy" id="2838530"/>
    <lineage>
        <taxon>Bacteria</taxon>
        <taxon>Bacillati</taxon>
        <taxon>Actinomycetota</taxon>
        <taxon>Actinomycetes</taxon>
        <taxon>Mycobacteriales</taxon>
        <taxon>Corynebacteriaceae</taxon>
        <taxon>Corynebacterium</taxon>
    </lineage>
</organism>
<gene>
    <name evidence="1" type="ORF">H9867_06525</name>
</gene>
<feature type="non-terminal residue" evidence="1">
    <location>
        <position position="112"/>
    </location>
</feature>
<comment type="caution">
    <text evidence="1">The sequence shown here is derived from an EMBL/GenBank/DDBJ whole genome shotgun (WGS) entry which is preliminary data.</text>
</comment>
<dbReference type="Proteomes" id="UP000824189">
    <property type="component" value="Unassembled WGS sequence"/>
</dbReference>
<name>A0A9D1UQ59_9CORY</name>
<reference evidence="1" key="2">
    <citation type="submission" date="2021-04" db="EMBL/GenBank/DDBJ databases">
        <authorList>
            <person name="Gilroy R."/>
        </authorList>
    </citation>
    <scope>NUCLEOTIDE SEQUENCE</scope>
    <source>
        <strain evidence="1">4376</strain>
    </source>
</reference>
<protein>
    <submittedName>
        <fullName evidence="1">Uncharacterized protein</fullName>
    </submittedName>
</protein>
<dbReference type="AlphaFoldDB" id="A0A9D1UQ59"/>